<keyword evidence="2" id="KW-1185">Reference proteome</keyword>
<dbReference type="Proteomes" id="UP000254794">
    <property type="component" value="Unassembled WGS sequence"/>
</dbReference>
<proteinExistence type="predicted"/>
<evidence type="ECO:0000313" key="2">
    <source>
        <dbReference type="Proteomes" id="UP000254794"/>
    </source>
</evidence>
<dbReference type="EMBL" id="UGOD01000001">
    <property type="protein sequence ID" value="STX50884.1"/>
    <property type="molecule type" value="Genomic_DNA"/>
</dbReference>
<protein>
    <submittedName>
        <fullName evidence="1">Uncharacterized protein</fullName>
    </submittedName>
</protein>
<sequence length="56" mass="6606">MTRIFLNHQIQLIQFNLEQFLNILFVFKSNINLNLNTLGLLKQSLSFQKYNAAHIV</sequence>
<dbReference type="AlphaFoldDB" id="A0A378JIB5"/>
<accession>A0A378JIB5</accession>
<reference evidence="1 2" key="1">
    <citation type="submission" date="2018-06" db="EMBL/GenBank/DDBJ databases">
        <authorList>
            <consortium name="Pathogen Informatics"/>
            <person name="Doyle S."/>
        </authorList>
    </citation>
    <scope>NUCLEOTIDE SEQUENCE [LARGE SCALE GENOMIC DNA]</scope>
    <source>
        <strain evidence="1 2">NCTC13316</strain>
    </source>
</reference>
<evidence type="ECO:0000313" key="1">
    <source>
        <dbReference type="EMBL" id="STX50884.1"/>
    </source>
</evidence>
<name>A0A378JIB5_9GAMM</name>
<organism evidence="1 2">
    <name type="scientific">Legionella busanensis</name>
    <dbReference type="NCBI Taxonomy" id="190655"/>
    <lineage>
        <taxon>Bacteria</taxon>
        <taxon>Pseudomonadati</taxon>
        <taxon>Pseudomonadota</taxon>
        <taxon>Gammaproteobacteria</taxon>
        <taxon>Legionellales</taxon>
        <taxon>Legionellaceae</taxon>
        <taxon>Legionella</taxon>
    </lineage>
</organism>
<gene>
    <name evidence="1" type="ORF">NCTC13316_00972</name>
</gene>